<dbReference type="EMBL" id="LT594593">
    <property type="protein sequence ID" value="SCP05920.1"/>
    <property type="molecule type" value="Genomic_DNA"/>
</dbReference>
<dbReference type="VEuPathDB" id="PlasmoDB:PocGH01_12078900"/>
<dbReference type="OrthoDB" id="376180at2759"/>
<dbReference type="AlphaFoldDB" id="A0A1D3TLU0"/>
<proteinExistence type="predicted"/>
<evidence type="ECO:0000313" key="1">
    <source>
        <dbReference type="EMBL" id="SCP05920.1"/>
    </source>
</evidence>
<dbReference type="Proteomes" id="UP000242942">
    <property type="component" value="Chromosome 12"/>
</dbReference>
<evidence type="ECO:0000313" key="2">
    <source>
        <dbReference type="Proteomes" id="UP000242942"/>
    </source>
</evidence>
<protein>
    <recommendedName>
        <fullName evidence="3">KELT protein</fullName>
    </recommendedName>
</protein>
<keyword evidence="2" id="KW-1185">Reference proteome</keyword>
<name>A0A1D3TLU0_PLAOA</name>
<accession>A0A1D3TLU0</accession>
<organism evidence="1 2">
    <name type="scientific">Plasmodium ovale</name>
    <name type="common">malaria parasite P. ovale</name>
    <dbReference type="NCBI Taxonomy" id="36330"/>
    <lineage>
        <taxon>Eukaryota</taxon>
        <taxon>Sar</taxon>
        <taxon>Alveolata</taxon>
        <taxon>Apicomplexa</taxon>
        <taxon>Aconoidasida</taxon>
        <taxon>Haemosporida</taxon>
        <taxon>Plasmodiidae</taxon>
        <taxon>Plasmodium</taxon>
        <taxon>Plasmodium (Plasmodium)</taxon>
    </lineage>
</organism>
<gene>
    <name evidence="1" type="primary">PocGH01_12078900</name>
    <name evidence="1" type="ORF">POCGH01_12078900</name>
</gene>
<evidence type="ECO:0008006" key="3">
    <source>
        <dbReference type="Google" id="ProtNLM"/>
    </source>
</evidence>
<reference evidence="1 2" key="1">
    <citation type="submission" date="2016-06" db="EMBL/GenBank/DDBJ databases">
        <authorList>
            <consortium name="Pathogen Informatics"/>
        </authorList>
    </citation>
    <scope>NUCLEOTIDE SEQUENCE [LARGE SCALE GENOMIC DNA]</scope>
    <source>
        <strain evidence="1">PocGH01</strain>
    </source>
</reference>
<sequence>MIHLYVLSELVILCTYTHWEINKSVRKMSLAEREYAHELKGSDTEEFDEESFTTHMSLLSMSYTGNEEYENIDELGALGGIDELGAFGGIGELGTAGGIDELGAVGGIGELGTAGGIDEFGAVGRMGEMEGFECSWITESEEGYSRRRRYHKTKLESKEFEEHEGTLKEIQGVELMKNQLQEKESEQRSTFSVYEVPYESSIEIDKDELEVFVDSINKTNALLPSFNVLLIQLYLEAGISGQERISKLNEEYPLNRSKKIDFKNLRSPFGTEVKCLKDLDEEQLNDALFFDDFFVCSLSNFLKETKVGKFLLAEVCLFYKVGSIRFIPCNLELMKYLNSLFPSFDVEYFLYKNMGVYLARHRGYFWKFDDGKIDLIHRNTIKDNLFLEKLKIYKTTRELSHEETRKLRKAFHNANMNASRMRKLLKVYEARVYKIQEDLSTLLQFFPINIKYIPRDELIVTCIHYILSFCVQLIKPLYDKAQCNAYIEYDTFSNSSRSLNELLNHLEMLEFNSELYNIFCLRYPEFDKYYPRLNSFEEIISVYNYLVVKLQSVVVIFDISKFLLKLYSSLDVIKDYKENAFVLYTKILSDTEVVLRDAEELIKELT</sequence>
<dbReference type="VEuPathDB" id="PlasmoDB:POWCR01_120072400"/>